<dbReference type="RefSeq" id="XP_033585493.1">
    <property type="nucleotide sequence ID" value="XM_033734980.1"/>
</dbReference>
<dbReference type="PANTHER" id="PTHR13812">
    <property type="entry name" value="KETIMINE REDUCTASE MU-CRYSTALLIN"/>
    <property type="match status" value="1"/>
</dbReference>
<dbReference type="OrthoDB" id="41492at2759"/>
<dbReference type="Proteomes" id="UP000799767">
    <property type="component" value="Unassembled WGS sequence"/>
</dbReference>
<dbReference type="SUPFAM" id="SSF51735">
    <property type="entry name" value="NAD(P)-binding Rossmann-fold domains"/>
    <property type="match status" value="1"/>
</dbReference>
<dbReference type="InterPro" id="IPR023401">
    <property type="entry name" value="ODC_N"/>
</dbReference>
<keyword evidence="2" id="KW-1185">Reference proteome</keyword>
<protein>
    <submittedName>
        <fullName evidence="1">Ornithine cyclodeaminase/mu-crystallin family protein</fullName>
    </submittedName>
</protein>
<accession>A0A6A6PH34</accession>
<dbReference type="PANTHER" id="PTHR13812:SF23">
    <property type="entry name" value="PRNX PROTEIN"/>
    <property type="match status" value="1"/>
</dbReference>
<dbReference type="EMBL" id="MU001643">
    <property type="protein sequence ID" value="KAF2478923.1"/>
    <property type="molecule type" value="Genomic_DNA"/>
</dbReference>
<sequence>MLLLFPEPESTASFALHDHFLTKMRILTGEDVSGLLRSLSSNDARELLNSFSQGLADYSKAKGSSNANIIQPARVVFQNAGQNTVLTMPVSDGDTVVKVATVPHKGDIAGAITVYNSVGELQGVLNAAEITAFRTALASMTILTRWPAPSHPSVCVFGSGKQAEWHLRLALLLIPGITKVIIFNRGAKRLKDLESAVLSGLRDVHSSVEFETVASEGNSSYSSTLRERLAKADIICCCTPSTEPLFTNGELQSTSKSRFMSLIGSYKPSMHEIDADTLRAARESGKIYVDTEEGCLEEAGELISAGFGPDDLIEVGQLFAQTGPAGSEVDGERSLTIFKCVGFGFMDLLVSKSLLSMAEEASKGNVVDDF</sequence>
<evidence type="ECO:0000313" key="2">
    <source>
        <dbReference type="Proteomes" id="UP000799767"/>
    </source>
</evidence>
<dbReference type="GeneID" id="54475982"/>
<dbReference type="GO" id="GO:0005737">
    <property type="term" value="C:cytoplasm"/>
    <property type="evidence" value="ECO:0007669"/>
    <property type="project" value="TreeGrafter"/>
</dbReference>
<dbReference type="InterPro" id="IPR036291">
    <property type="entry name" value="NAD(P)-bd_dom_sf"/>
</dbReference>
<dbReference type="Gene3D" id="3.40.50.720">
    <property type="entry name" value="NAD(P)-binding Rossmann-like Domain"/>
    <property type="match status" value="1"/>
</dbReference>
<organism evidence="1 2">
    <name type="scientific">Neohortaea acidophila</name>
    <dbReference type="NCBI Taxonomy" id="245834"/>
    <lineage>
        <taxon>Eukaryota</taxon>
        <taxon>Fungi</taxon>
        <taxon>Dikarya</taxon>
        <taxon>Ascomycota</taxon>
        <taxon>Pezizomycotina</taxon>
        <taxon>Dothideomycetes</taxon>
        <taxon>Dothideomycetidae</taxon>
        <taxon>Mycosphaerellales</taxon>
        <taxon>Teratosphaeriaceae</taxon>
        <taxon>Neohortaea</taxon>
    </lineage>
</organism>
<dbReference type="Pfam" id="PF02423">
    <property type="entry name" value="OCD_Mu_crystall"/>
    <property type="match status" value="1"/>
</dbReference>
<dbReference type="Gene3D" id="3.30.1780.10">
    <property type="entry name" value="ornithine cyclodeaminase, domain 1"/>
    <property type="match status" value="1"/>
</dbReference>
<dbReference type="AlphaFoldDB" id="A0A6A6PH34"/>
<evidence type="ECO:0000313" key="1">
    <source>
        <dbReference type="EMBL" id="KAF2478923.1"/>
    </source>
</evidence>
<dbReference type="InterPro" id="IPR003462">
    <property type="entry name" value="ODC_Mu_crystall"/>
</dbReference>
<name>A0A6A6PH34_9PEZI</name>
<reference evidence="1" key="1">
    <citation type="journal article" date="2020" name="Stud. Mycol.">
        <title>101 Dothideomycetes genomes: a test case for predicting lifestyles and emergence of pathogens.</title>
        <authorList>
            <person name="Haridas S."/>
            <person name="Albert R."/>
            <person name="Binder M."/>
            <person name="Bloem J."/>
            <person name="Labutti K."/>
            <person name="Salamov A."/>
            <person name="Andreopoulos B."/>
            <person name="Baker S."/>
            <person name="Barry K."/>
            <person name="Bills G."/>
            <person name="Bluhm B."/>
            <person name="Cannon C."/>
            <person name="Castanera R."/>
            <person name="Culley D."/>
            <person name="Daum C."/>
            <person name="Ezra D."/>
            <person name="Gonzalez J."/>
            <person name="Henrissat B."/>
            <person name="Kuo A."/>
            <person name="Liang C."/>
            <person name="Lipzen A."/>
            <person name="Lutzoni F."/>
            <person name="Magnuson J."/>
            <person name="Mondo S."/>
            <person name="Nolan M."/>
            <person name="Ohm R."/>
            <person name="Pangilinan J."/>
            <person name="Park H.-J."/>
            <person name="Ramirez L."/>
            <person name="Alfaro M."/>
            <person name="Sun H."/>
            <person name="Tritt A."/>
            <person name="Yoshinaga Y."/>
            <person name="Zwiers L.-H."/>
            <person name="Turgeon B."/>
            <person name="Goodwin S."/>
            <person name="Spatafora J."/>
            <person name="Crous P."/>
            <person name="Grigoriev I."/>
        </authorList>
    </citation>
    <scope>NUCLEOTIDE SEQUENCE</scope>
    <source>
        <strain evidence="1">CBS 113389</strain>
    </source>
</reference>
<proteinExistence type="predicted"/>
<gene>
    <name evidence="1" type="ORF">BDY17DRAFT_306044</name>
</gene>